<accession>A0ABS9SQ55</accession>
<dbReference type="RefSeq" id="WP_240832735.1">
    <property type="nucleotide sequence ID" value="NZ_JAKWBL010000004.1"/>
</dbReference>
<reference evidence="1 2" key="1">
    <citation type="submission" date="2022-02" db="EMBL/GenBank/DDBJ databases">
        <authorList>
            <person name="Min J."/>
        </authorList>
    </citation>
    <scope>NUCLEOTIDE SEQUENCE [LARGE SCALE GENOMIC DNA]</scope>
    <source>
        <strain evidence="1 2">GR10-1</strain>
    </source>
</reference>
<evidence type="ECO:0000313" key="2">
    <source>
        <dbReference type="Proteomes" id="UP001202248"/>
    </source>
</evidence>
<dbReference type="EMBL" id="JAKWBL010000004">
    <property type="protein sequence ID" value="MCH5600511.1"/>
    <property type="molecule type" value="Genomic_DNA"/>
</dbReference>
<name>A0ABS9SQ55_9BACT</name>
<protein>
    <recommendedName>
        <fullName evidence="3">Outer membrane protein beta-barrel domain-containing protein</fullName>
    </recommendedName>
</protein>
<evidence type="ECO:0000313" key="1">
    <source>
        <dbReference type="EMBL" id="MCH5600511.1"/>
    </source>
</evidence>
<dbReference type="Proteomes" id="UP001202248">
    <property type="component" value="Unassembled WGS sequence"/>
</dbReference>
<organism evidence="1 2">
    <name type="scientific">Niabella ginsengisoli</name>
    <dbReference type="NCBI Taxonomy" id="522298"/>
    <lineage>
        <taxon>Bacteria</taxon>
        <taxon>Pseudomonadati</taxon>
        <taxon>Bacteroidota</taxon>
        <taxon>Chitinophagia</taxon>
        <taxon>Chitinophagales</taxon>
        <taxon>Chitinophagaceae</taxon>
        <taxon>Niabella</taxon>
    </lineage>
</organism>
<keyword evidence="2" id="KW-1185">Reference proteome</keyword>
<gene>
    <name evidence="1" type="ORF">MKP09_22630</name>
</gene>
<sequence>MPKNAIEKIQVYQEKDYSKVQQTDEKTDSLYAMNIKLKEDKKKGMFGKVGAGYGTEDRYTGDGVLQVYNKRTQAGIAAGINNINKEEGTGENAFLENTFKSNFRIFYGGRGGPEGGITRRTYVNGKIQHSFSESDNSQFYNRMSSDFGYLNTATNLLSTTTNIQNIEGYKLSNLGQSRSLNNNTSNNLKFMYENRKQYGNFVNMTADYSNRFSTNNNFSETSVFKNDSTAISKSTNTSQSTTSSDNLNIFGFIRSNDAGQLKDPRKNYMLFFNGGINNSNTKSKTVSDFQSYIDTIPSDLIDRRYNTTNKNYNASINLNYDGFKPLLFGIYNFFNIDVSLTNEVSLNRSETNAMVTDFDTVTRQYRQNELLTNQNMVTNLQYRPGLRLGKSISKSVWEKYNYWLYVGAEIKYQFLNQKNESSFLFRNLDRNFTAFTPSLNMNFNYNKNNAYRIQSYLWSNVYQRAPSIDELYPLVDSTNRYNIIAGNPNLKAGIVKYGNWNFEISRAKMNTKSNYSAGLGINVNNTSNAVSDNTVYDSSGRSIRYLVNVDNQNTFSGNANARFSTNLDKKIHCRFLTGYPYRLM</sequence>
<proteinExistence type="predicted"/>
<evidence type="ECO:0008006" key="3">
    <source>
        <dbReference type="Google" id="ProtNLM"/>
    </source>
</evidence>
<comment type="caution">
    <text evidence="1">The sequence shown here is derived from an EMBL/GenBank/DDBJ whole genome shotgun (WGS) entry which is preliminary data.</text>
</comment>